<accession>A0A0R3QXU9</accession>
<sequence>MILLFSSLYYHFSGVIKKGNVQCQLMSLHSSSPFFNCHCRMLTSHFLQVISIIR</sequence>
<dbReference type="Proteomes" id="UP000280834">
    <property type="component" value="Unassembled WGS sequence"/>
</dbReference>
<dbReference type="AlphaFoldDB" id="A0A0R3QXU9"/>
<name>A0A0R3QXU9_9BILA</name>
<dbReference type="WBParaSite" id="BTMF_0001257101-mRNA-1">
    <property type="protein sequence ID" value="BTMF_0001257101-mRNA-1"/>
    <property type="gene ID" value="BTMF_0001257101"/>
</dbReference>
<reference evidence="3" key="1">
    <citation type="submission" date="2017-02" db="UniProtKB">
        <authorList>
            <consortium name="WormBaseParasite"/>
        </authorList>
    </citation>
    <scope>IDENTIFICATION</scope>
</reference>
<protein>
    <submittedName>
        <fullName evidence="1 3">Uncharacterized protein</fullName>
    </submittedName>
</protein>
<evidence type="ECO:0000313" key="3">
    <source>
        <dbReference type="WBParaSite" id="BTMF_0001257101-mRNA-1"/>
    </source>
</evidence>
<keyword evidence="2" id="KW-1185">Reference proteome</keyword>
<evidence type="ECO:0000313" key="2">
    <source>
        <dbReference type="Proteomes" id="UP000280834"/>
    </source>
</evidence>
<proteinExistence type="predicted"/>
<organism evidence="3">
    <name type="scientific">Brugia timori</name>
    <dbReference type="NCBI Taxonomy" id="42155"/>
    <lineage>
        <taxon>Eukaryota</taxon>
        <taxon>Metazoa</taxon>
        <taxon>Ecdysozoa</taxon>
        <taxon>Nematoda</taxon>
        <taxon>Chromadorea</taxon>
        <taxon>Rhabditida</taxon>
        <taxon>Spirurina</taxon>
        <taxon>Spiruromorpha</taxon>
        <taxon>Filarioidea</taxon>
        <taxon>Onchocercidae</taxon>
        <taxon>Brugia</taxon>
    </lineage>
</organism>
<dbReference type="EMBL" id="UZAG01017689">
    <property type="protein sequence ID" value="VDO36059.1"/>
    <property type="molecule type" value="Genomic_DNA"/>
</dbReference>
<gene>
    <name evidence="1" type="ORF">BTMF_LOCUS10585</name>
</gene>
<evidence type="ECO:0000313" key="1">
    <source>
        <dbReference type="EMBL" id="VDO36059.1"/>
    </source>
</evidence>
<reference evidence="1 2" key="2">
    <citation type="submission" date="2018-11" db="EMBL/GenBank/DDBJ databases">
        <authorList>
            <consortium name="Pathogen Informatics"/>
        </authorList>
    </citation>
    <scope>NUCLEOTIDE SEQUENCE [LARGE SCALE GENOMIC DNA]</scope>
</reference>